<dbReference type="AlphaFoldDB" id="A0AAD6VG72"/>
<dbReference type="InterPro" id="IPR036273">
    <property type="entry name" value="CRAL/TRIO_N_dom_sf"/>
</dbReference>
<organism evidence="3 4">
    <name type="scientific">Mycena pura</name>
    <dbReference type="NCBI Taxonomy" id="153505"/>
    <lineage>
        <taxon>Eukaryota</taxon>
        <taxon>Fungi</taxon>
        <taxon>Dikarya</taxon>
        <taxon>Basidiomycota</taxon>
        <taxon>Agaricomycotina</taxon>
        <taxon>Agaricomycetes</taxon>
        <taxon>Agaricomycetidae</taxon>
        <taxon>Agaricales</taxon>
        <taxon>Marasmiineae</taxon>
        <taxon>Mycenaceae</taxon>
        <taxon>Mycena</taxon>
    </lineage>
</organism>
<evidence type="ECO:0000313" key="4">
    <source>
        <dbReference type="Proteomes" id="UP001219525"/>
    </source>
</evidence>
<dbReference type="InterPro" id="IPR011074">
    <property type="entry name" value="CRAL/TRIO_N_dom"/>
</dbReference>
<dbReference type="Gene3D" id="1.10.8.20">
    <property type="entry name" value="N-terminal domain of phosphatidylinositol transfer protein sec14p"/>
    <property type="match status" value="1"/>
</dbReference>
<dbReference type="SUPFAM" id="SSF52087">
    <property type="entry name" value="CRAL/TRIO domain"/>
    <property type="match status" value="1"/>
</dbReference>
<dbReference type="Pfam" id="PF03765">
    <property type="entry name" value="CRAL_TRIO_N"/>
    <property type="match status" value="1"/>
</dbReference>
<dbReference type="SMART" id="SM01100">
    <property type="entry name" value="CRAL_TRIO_N"/>
    <property type="match status" value="1"/>
</dbReference>
<keyword evidence="4" id="KW-1185">Reference proteome</keyword>
<name>A0AAD6VG72_9AGAR</name>
<dbReference type="PROSITE" id="PS50191">
    <property type="entry name" value="CRAL_TRIO"/>
    <property type="match status" value="1"/>
</dbReference>
<gene>
    <name evidence="3" type="ORF">GGX14DRAFT_447546</name>
</gene>
<feature type="compositionally biased region" description="Polar residues" evidence="1">
    <location>
        <begin position="287"/>
        <end position="303"/>
    </location>
</feature>
<feature type="region of interest" description="Disordered" evidence="1">
    <location>
        <begin position="276"/>
        <end position="317"/>
    </location>
</feature>
<evidence type="ECO:0000259" key="2">
    <source>
        <dbReference type="PROSITE" id="PS50191"/>
    </source>
</evidence>
<dbReference type="InterPro" id="IPR051026">
    <property type="entry name" value="PI/PC_transfer"/>
</dbReference>
<proteinExistence type="predicted"/>
<evidence type="ECO:0000256" key="1">
    <source>
        <dbReference type="SAM" id="MobiDB-lite"/>
    </source>
</evidence>
<sequence length="317" mass="35828">MASPSHDEILRIFRREVFDEGILTEGDTIGTDDETLLRFLRARKFNIHQAKTMISNAQAWRRTVQLDRLYAEIDPFDYPEREAVFDCWPLYFHKTDKKERPVNIHTFGGVDFPKLYQTCTPERHLQSLIVNCDCLTREVLPASSRLAGRPIGTVLVIVDLQGFSLSKWWQMQKLARTSFQISQDYFPETMGQLVIVNAPASFTFMWSIMKRWLSKETVEKVDILGHDYKNVLLDLVDADSLPKVLGGNCECQEGCHQSSAGPWLDGRVGWGPKSKAKLAANGHAEMNGTSGTPNGSTSDIQQQDQRDGSTAKGEDEK</sequence>
<dbReference type="InterPro" id="IPR001251">
    <property type="entry name" value="CRAL-TRIO_dom"/>
</dbReference>
<evidence type="ECO:0000313" key="3">
    <source>
        <dbReference type="EMBL" id="KAJ7212129.1"/>
    </source>
</evidence>
<accession>A0AAD6VG72</accession>
<comment type="caution">
    <text evidence="3">The sequence shown here is derived from an EMBL/GenBank/DDBJ whole genome shotgun (WGS) entry which is preliminary data.</text>
</comment>
<dbReference type="PANTHER" id="PTHR45657">
    <property type="entry name" value="CRAL-TRIO DOMAIN-CONTAINING PROTEIN YKL091C-RELATED"/>
    <property type="match status" value="1"/>
</dbReference>
<dbReference type="Pfam" id="PF00650">
    <property type="entry name" value="CRAL_TRIO"/>
    <property type="match status" value="1"/>
</dbReference>
<dbReference type="EMBL" id="JARJCW010000024">
    <property type="protein sequence ID" value="KAJ7212129.1"/>
    <property type="molecule type" value="Genomic_DNA"/>
</dbReference>
<dbReference type="PANTHER" id="PTHR45657:SF1">
    <property type="entry name" value="CRAL-TRIO DOMAIN-CONTAINING PROTEIN YKL091C-RELATED"/>
    <property type="match status" value="1"/>
</dbReference>
<protein>
    <submittedName>
        <fullName evidence="3">CRAL-TRIO domain-containing protein</fullName>
    </submittedName>
</protein>
<dbReference type="Proteomes" id="UP001219525">
    <property type="component" value="Unassembled WGS sequence"/>
</dbReference>
<reference evidence="3" key="1">
    <citation type="submission" date="2023-03" db="EMBL/GenBank/DDBJ databases">
        <title>Massive genome expansion in bonnet fungi (Mycena s.s.) driven by repeated elements and novel gene families across ecological guilds.</title>
        <authorList>
            <consortium name="Lawrence Berkeley National Laboratory"/>
            <person name="Harder C.B."/>
            <person name="Miyauchi S."/>
            <person name="Viragh M."/>
            <person name="Kuo A."/>
            <person name="Thoen E."/>
            <person name="Andreopoulos B."/>
            <person name="Lu D."/>
            <person name="Skrede I."/>
            <person name="Drula E."/>
            <person name="Henrissat B."/>
            <person name="Morin E."/>
            <person name="Kohler A."/>
            <person name="Barry K."/>
            <person name="LaButti K."/>
            <person name="Morin E."/>
            <person name="Salamov A."/>
            <person name="Lipzen A."/>
            <person name="Mereny Z."/>
            <person name="Hegedus B."/>
            <person name="Baldrian P."/>
            <person name="Stursova M."/>
            <person name="Weitz H."/>
            <person name="Taylor A."/>
            <person name="Grigoriev I.V."/>
            <person name="Nagy L.G."/>
            <person name="Martin F."/>
            <person name="Kauserud H."/>
        </authorList>
    </citation>
    <scope>NUCLEOTIDE SEQUENCE</scope>
    <source>
        <strain evidence="3">9144</strain>
    </source>
</reference>
<dbReference type="Gene3D" id="3.40.525.10">
    <property type="entry name" value="CRAL-TRIO lipid binding domain"/>
    <property type="match status" value="1"/>
</dbReference>
<feature type="domain" description="CRAL-TRIO" evidence="2">
    <location>
        <begin position="80"/>
        <end position="253"/>
    </location>
</feature>
<dbReference type="CDD" id="cd00170">
    <property type="entry name" value="SEC14"/>
    <property type="match status" value="1"/>
</dbReference>
<dbReference type="InterPro" id="IPR036865">
    <property type="entry name" value="CRAL-TRIO_dom_sf"/>
</dbReference>
<dbReference type="SMART" id="SM00516">
    <property type="entry name" value="SEC14"/>
    <property type="match status" value="1"/>
</dbReference>
<dbReference type="SUPFAM" id="SSF46938">
    <property type="entry name" value="CRAL/TRIO N-terminal domain"/>
    <property type="match status" value="1"/>
</dbReference>
<feature type="compositionally biased region" description="Basic and acidic residues" evidence="1">
    <location>
        <begin position="304"/>
        <end position="317"/>
    </location>
</feature>